<reference evidence="2" key="1">
    <citation type="journal article" date="2021" name="Proc. Natl. Acad. Sci. U.S.A.">
        <title>A Catalog of Tens of Thousands of Viruses from Human Metagenomes Reveals Hidden Associations with Chronic Diseases.</title>
        <authorList>
            <person name="Tisza M.J."/>
            <person name="Buck C.B."/>
        </authorList>
    </citation>
    <scope>NUCLEOTIDE SEQUENCE</scope>
    <source>
        <strain evidence="2">CtzVd36</strain>
    </source>
</reference>
<evidence type="ECO:0000259" key="1">
    <source>
        <dbReference type="Pfam" id="PF06605"/>
    </source>
</evidence>
<accession>A0A8S5M7Q5</accession>
<organism evidence="2">
    <name type="scientific">Siphoviridae sp. ctzVd36</name>
    <dbReference type="NCBI Taxonomy" id="2826530"/>
    <lineage>
        <taxon>Viruses</taxon>
        <taxon>Duplodnaviria</taxon>
        <taxon>Heunggongvirae</taxon>
        <taxon>Uroviricota</taxon>
        <taxon>Caudoviricetes</taxon>
    </lineage>
</organism>
<protein>
    <submittedName>
        <fullName evidence="2">Tail protein</fullName>
    </submittedName>
</protein>
<dbReference type="Pfam" id="PF06605">
    <property type="entry name" value="Prophage_tail"/>
    <property type="match status" value="1"/>
</dbReference>
<feature type="domain" description="Tail spike" evidence="1">
    <location>
        <begin position="108"/>
        <end position="345"/>
    </location>
</feature>
<dbReference type="InterPro" id="IPR010572">
    <property type="entry name" value="Tail_dom"/>
</dbReference>
<dbReference type="EMBL" id="BK014841">
    <property type="protein sequence ID" value="DAD78250.1"/>
    <property type="molecule type" value="Genomic_DNA"/>
</dbReference>
<dbReference type="InterPro" id="IPR007119">
    <property type="entry name" value="Phage_tail_spike_N"/>
</dbReference>
<evidence type="ECO:0000313" key="2">
    <source>
        <dbReference type="EMBL" id="DAD78250.1"/>
    </source>
</evidence>
<name>A0A8S5M7Q5_9CAUD</name>
<dbReference type="NCBIfam" id="TIGR01665">
    <property type="entry name" value="put_anti_recept"/>
    <property type="match status" value="1"/>
</dbReference>
<sequence length="631" mass="70478">MIQLYKPFNKNYEKNGDYVLHPSSCIMHVVLNGEWYVKLVHPIDDISENIIDGAVLKVPTLFNKDQLFIIRHVDKADYDVQVTAYPLFYMVKTTPPLWDTRCVNMNGQDALNTILSGTSFKGISDITDISTCYFNKMNRLQAINGNADNTFMNRWGGEIVYDDYTIKINKRIGSDKGARCEFGYNLKSVQEVVNTENLITRIYPQAYNGYVLPNEECIDSPYINNYPDVYWSFIQFEDVKLKEDAQEDDASNGITVCDTLEDLYKVLRKRAVSYFVETNCDVPNITYKVDIVDLTRLDAYKDIKNLVSIGFGDTVHIKHRKLNIETKARLIECDYDCILKKYDSMTLGDYETKYFENADSVIQAAQKVIDKKTSSLIAEKIKGIIDATQASLYAQRNIAKKMDYRAMKMEDLDPDSPTYGATCYGTGGLEFSDTRTEDGADWKWGNAFGPKGLIANAIITGILSDKSGNFYLNMDTGELVMNDGTFKGTLNTVKDINIGSEIAFHPREDGVTQGSVWSDIKAVDTDGTTLPERIAFRSFKGDGKYLAHSIILISGNTAIHVEDNGSISFSNNSGRLMSITEGHVSLGTKKNSISLSDSALYITVNGKNGLTGTYTVTKSITVEAGIVVGVE</sequence>
<proteinExistence type="predicted"/>